<feature type="domain" description="GmrSD restriction endonucleases N-terminal" evidence="1">
    <location>
        <begin position="17"/>
        <end position="201"/>
    </location>
</feature>
<sequence length="585" mass="66995">MSNYEYINMSYSKDLTRINIPKFQRSLVWTEKKKNDLILTLHKDFPFGALLVAPSHDDTENLRLLDGQQRLSTINEYAKNKVRYWRNLNKDKYNSELGTINDILVSSKEARIGQTDFDKYLEPDYELGDWTDDYEGMNATTKKELRGIVKETRKEIQGYIELDKLQIPVIKFIGDENSLPDVFENLNKGGVPLTKYEILSAAWDGKIMKMPQDDENSDEILSNVKNYYTHMAANGEFDIDNFSENDITASREINLAEFGRAVGKFVVDMIPSLVSSTDNTATNELGFGLLGIISGTSNKEIMHIDKKKNLIVKNMTPNLAKIKQISQKLNDVFDALLKQKISFGKNEKSKKSQYSTGLSSSFKILSYFASLWNLDIKEMNEYLKNIPAHYVYDSLVSAWTAHGDQRLQDYYPNVASKDYSELIDKNEFKRAFDTWLSEENGMRKTFSKETKALITIHSNLTYFVGMRFSGEDFEFEHIVPKARILAVDSGVTHVQLSALGNGMFLPKSLNIKKQSKTLYEYRDSMGEKGDEYDSYIQKSNYPEKEDLEQAIKGLEHGEFESTNNLISKRASQVRDVIVDGLEKID</sequence>
<evidence type="ECO:0000313" key="2">
    <source>
        <dbReference type="EMBL" id="HIW71589.1"/>
    </source>
</evidence>
<dbReference type="Proteomes" id="UP000886822">
    <property type="component" value="Unassembled WGS sequence"/>
</dbReference>
<reference evidence="2" key="2">
    <citation type="submission" date="2021-04" db="EMBL/GenBank/DDBJ databases">
        <authorList>
            <person name="Gilroy R."/>
        </authorList>
    </citation>
    <scope>NUCLEOTIDE SEQUENCE</scope>
    <source>
        <strain evidence="2">CHK173-259</strain>
    </source>
</reference>
<reference evidence="2" key="1">
    <citation type="journal article" date="2021" name="PeerJ">
        <title>Extensive microbial diversity within the chicken gut microbiome revealed by metagenomics and culture.</title>
        <authorList>
            <person name="Gilroy R."/>
            <person name="Ravi A."/>
            <person name="Getino M."/>
            <person name="Pursley I."/>
            <person name="Horton D.L."/>
            <person name="Alikhan N.F."/>
            <person name="Baker D."/>
            <person name="Gharbi K."/>
            <person name="Hall N."/>
            <person name="Watson M."/>
            <person name="Adriaenssens E.M."/>
            <person name="Foster-Nyarko E."/>
            <person name="Jarju S."/>
            <person name="Secka A."/>
            <person name="Antonio M."/>
            <person name="Oren A."/>
            <person name="Chaudhuri R.R."/>
            <person name="La Ragione R."/>
            <person name="Hildebrand F."/>
            <person name="Pallen M.J."/>
        </authorList>
    </citation>
    <scope>NUCLEOTIDE SEQUENCE</scope>
    <source>
        <strain evidence="2">CHK173-259</strain>
    </source>
</reference>
<dbReference type="AlphaFoldDB" id="A0A9D1QRR8"/>
<proteinExistence type="predicted"/>
<name>A0A9D1QRR8_9LACO</name>
<accession>A0A9D1QRR8</accession>
<protein>
    <submittedName>
        <fullName evidence="2">DUF262 domain-containing protein</fullName>
    </submittedName>
</protein>
<dbReference type="EMBL" id="DXGJ01000023">
    <property type="protein sequence ID" value="HIW71589.1"/>
    <property type="molecule type" value="Genomic_DNA"/>
</dbReference>
<dbReference type="PANTHER" id="PTHR39639:SF1">
    <property type="entry name" value="DUF262 DOMAIN-CONTAINING PROTEIN"/>
    <property type="match status" value="1"/>
</dbReference>
<dbReference type="InterPro" id="IPR004919">
    <property type="entry name" value="GmrSD_N"/>
</dbReference>
<comment type="caution">
    <text evidence="2">The sequence shown here is derived from an EMBL/GenBank/DDBJ whole genome shotgun (WGS) entry which is preliminary data.</text>
</comment>
<organism evidence="2 3">
    <name type="scientific">Candidatus Levilactobacillus faecigallinarum</name>
    <dbReference type="NCBI Taxonomy" id="2838638"/>
    <lineage>
        <taxon>Bacteria</taxon>
        <taxon>Bacillati</taxon>
        <taxon>Bacillota</taxon>
        <taxon>Bacilli</taxon>
        <taxon>Lactobacillales</taxon>
        <taxon>Lactobacillaceae</taxon>
        <taxon>Levilactobacillus</taxon>
    </lineage>
</organism>
<dbReference type="Pfam" id="PF03235">
    <property type="entry name" value="GmrSD_N"/>
    <property type="match status" value="1"/>
</dbReference>
<evidence type="ECO:0000259" key="1">
    <source>
        <dbReference type="Pfam" id="PF03235"/>
    </source>
</evidence>
<dbReference type="PANTHER" id="PTHR39639">
    <property type="entry name" value="CHROMOSOME 16, WHOLE GENOME SHOTGUN SEQUENCE"/>
    <property type="match status" value="1"/>
</dbReference>
<evidence type="ECO:0000313" key="3">
    <source>
        <dbReference type="Proteomes" id="UP000886822"/>
    </source>
</evidence>
<gene>
    <name evidence="2" type="ORF">H9875_03085</name>
</gene>